<feature type="compositionally biased region" description="Basic and acidic residues" evidence="1">
    <location>
        <begin position="136"/>
        <end position="151"/>
    </location>
</feature>
<evidence type="ECO:0000313" key="5">
    <source>
        <dbReference type="Proteomes" id="UP000054561"/>
    </source>
</evidence>
<sequence length="1383" mass="151922">MYLQKNFWEHVNTVWQTFKQHMEDENEDTMIDLMCHKNQAPAGNAQAQGETFSETNKAVCWLVLKALSFKYGIKWMRGGKNLNNVEKKNDNIKLYMKCILVNIFMKKIVGQKCLEAAGGRQAFTAATALLRDRAKEEPNMACETQDRKDGSMQKSQNTENWDPWEIMHRWLERNKGYLTDGEQGVLGTECIVQKDKTAQEIKKAANNKIEDVGQELQHEVKQILEELNKSRDSESMENIIKKVKQGKDSASNTPPPHAQPPGEPQATSSSTSSTPGRSEHAHAGNGGGAVATNAPATPAPDKPPGKGGQEVAAKPVATKPPELQDCQGDRLLEWRQKETYVQANYGKQDMDKLQKVLKDFKEYMGKNEQHVDAYGVNCYNSGWEDMDNTSTFYTQQMVPDVVRCRLMTIALGFANGWGRQDNATQDGVHMSEEEENSLRCEVVNVFGHLLKKKYCERQQQWYRGIEYAYIVMQNMGDEKLGTGLPPGPVTDKRCTMWGYEGHRRNVEAINLPVVEWLLQDTQLLGKIAQMQREMPCNTEWKQYIQEQGLKNNITEHRQAERTQIEDKVGKKVKTNAAEIIQRATEVVEEKITELNDRNTSEKATSTTADAPTPGANVARKDSEDDEPPARPPRPPKPQNGNDQGAPGQGAAGSGGPGPVPQPPPPAPPRAEGTGGNPGSNKPQEGELDCENEDSSGVPSGTETHTGSSVSVSKARHAMPGQLPCSELKTLLRPQHITTSPPAVIGGGSPEPRPAGNTESTDTESKNGTEAGSAQPTPGAPPAAPSPAVPTGEPTPQSTGTETTSTANAGDGSTRDTQDAVIDKGNDDPPPLNPPKPKPETTHPNQSGSTVPGAGAPSSGGGADGVSGREGQGGAGDGGGGAGAAGAGAGSTGPVKPNSSGTDSTGHGTATTGGGRAAPTPANPSVPPGLTWEDVKPYTPAIIPAVVGIGVLAFFLWKYFAYLAKRRRKFRTVRDVPSPPLDEEILAHLQRGELPPPDYGYTMIRDTKPASAAERRGQRPPRVHKRTIIELHLEVLNECEATEWENVKDDYLQIVVEEFAQHLMRDGKGYSSSLDAPITNQDLSGNNVASTLDPPTDTAVTDACPLNDPDTWSCMETIQLATDPWRPNAQDPDPWSCMESIQLDTDRAPPNEDDRCCCMETIQLATDRSPPNEDNPWRCMESIQFEPEQRPATSPGHVTSECTQWINWIDRNKHLLRACTGQTWFLQLKADWKQYLRAHMVANEDNGVHGQREFGDAATLPMQKVRLWKEWVAQQHRHVSTYSEEEWFQHLLENIEEATASHKGEVPIVENDLEVEKVMAAAYMLRVRDAPEFQQLHPQSYMKKRLTAQTWILILALVLAQCELESSMQQRELYVDALLQNMRH</sequence>
<feature type="compositionally biased region" description="Low complexity" evidence="1">
    <location>
        <begin position="264"/>
        <end position="274"/>
    </location>
</feature>
<feature type="compositionally biased region" description="Pro residues" evidence="1">
    <location>
        <begin position="253"/>
        <end position="263"/>
    </location>
</feature>
<feature type="region of interest" description="Disordered" evidence="1">
    <location>
        <begin position="136"/>
        <end position="157"/>
    </location>
</feature>
<dbReference type="EMBL" id="KQ001702">
    <property type="protein sequence ID" value="KJP86086.1"/>
    <property type="molecule type" value="Genomic_DNA"/>
</dbReference>
<feature type="compositionally biased region" description="Basic and acidic residues" evidence="1">
    <location>
        <begin position="591"/>
        <end position="600"/>
    </location>
</feature>
<gene>
    <name evidence="4" type="ORF">AK88_04277</name>
</gene>
<evidence type="ECO:0000256" key="1">
    <source>
        <dbReference type="SAM" id="MobiDB-lite"/>
    </source>
</evidence>
<evidence type="ECO:0000313" key="4">
    <source>
        <dbReference type="EMBL" id="KJP86086.1"/>
    </source>
</evidence>
<name>A0A0D9QK54_PLAFR</name>
<dbReference type="VEuPathDB" id="PlasmoDB:AK88_04277"/>
<accession>A0A0D9QK54</accession>
<dbReference type="GeneID" id="24269591"/>
<feature type="compositionally biased region" description="Pro residues" evidence="1">
    <location>
        <begin position="777"/>
        <end position="787"/>
    </location>
</feature>
<feature type="compositionally biased region" description="Low complexity" evidence="1">
    <location>
        <begin position="898"/>
        <end position="909"/>
    </location>
</feature>
<feature type="transmembrane region" description="Helical" evidence="2">
    <location>
        <begin position="940"/>
        <end position="960"/>
    </location>
</feature>
<keyword evidence="5" id="KW-1185">Reference proteome</keyword>
<dbReference type="InterPro" id="IPR024288">
    <property type="entry name" value="SICA_C"/>
</dbReference>
<dbReference type="OrthoDB" id="375150at2759"/>
<dbReference type="RefSeq" id="XP_012337310.1">
    <property type="nucleotide sequence ID" value="XM_012481887.1"/>
</dbReference>
<feature type="compositionally biased region" description="Gly residues" evidence="1">
    <location>
        <begin position="857"/>
        <end position="890"/>
    </location>
</feature>
<feature type="domain" description="Schizont-infected cell agglutination C-terminal" evidence="3">
    <location>
        <begin position="957"/>
        <end position="1060"/>
    </location>
</feature>
<feature type="region of interest" description="Disordered" evidence="1">
    <location>
        <begin position="591"/>
        <end position="927"/>
    </location>
</feature>
<proteinExistence type="predicted"/>
<keyword evidence="2" id="KW-1133">Transmembrane helix</keyword>
<keyword evidence="2" id="KW-0812">Transmembrane</keyword>
<feature type="compositionally biased region" description="Polar residues" evidence="1">
    <location>
        <begin position="694"/>
        <end position="711"/>
    </location>
</feature>
<feature type="compositionally biased region" description="Low complexity" evidence="1">
    <location>
        <begin position="788"/>
        <end position="805"/>
    </location>
</feature>
<feature type="compositionally biased region" description="Basic and acidic residues" evidence="1">
    <location>
        <begin position="812"/>
        <end position="826"/>
    </location>
</feature>
<evidence type="ECO:0000259" key="3">
    <source>
        <dbReference type="Pfam" id="PF12879"/>
    </source>
</evidence>
<keyword evidence="2" id="KW-0472">Membrane</keyword>
<reference evidence="4 5" key="1">
    <citation type="submission" date="2014-03" db="EMBL/GenBank/DDBJ databases">
        <title>The Genome Sequence of Plasmodium fragile nilgiri.</title>
        <authorList>
            <consortium name="The Broad Institute Genomics Platform"/>
            <consortium name="The Broad Institute Genome Sequencing Center for Infectious Disease"/>
            <person name="Neafsey D."/>
            <person name="Duraisingh M."/>
            <person name="Young S.K."/>
            <person name="Zeng Q."/>
            <person name="Gargeya S."/>
            <person name="Abouelleil A."/>
            <person name="Alvarado L."/>
            <person name="Chapman S.B."/>
            <person name="Gainer-Dewar J."/>
            <person name="Goldberg J."/>
            <person name="Griggs A."/>
            <person name="Gujja S."/>
            <person name="Hansen M."/>
            <person name="Howarth C."/>
            <person name="Imamovic A."/>
            <person name="Larimer J."/>
            <person name="Pearson M."/>
            <person name="Poon T.W."/>
            <person name="Priest M."/>
            <person name="Roberts A."/>
            <person name="Saif S."/>
            <person name="Shea T."/>
            <person name="Sykes S."/>
            <person name="Wortman J."/>
            <person name="Nusbaum C."/>
            <person name="Birren B."/>
        </authorList>
    </citation>
    <scope>NUCLEOTIDE SEQUENCE [LARGE SCALE GENOMIC DNA]</scope>
    <source>
        <strain evidence="5">nilgiri</strain>
    </source>
</reference>
<organism evidence="4 5">
    <name type="scientific">Plasmodium fragile</name>
    <dbReference type="NCBI Taxonomy" id="5857"/>
    <lineage>
        <taxon>Eukaryota</taxon>
        <taxon>Sar</taxon>
        <taxon>Alveolata</taxon>
        <taxon>Apicomplexa</taxon>
        <taxon>Aconoidasida</taxon>
        <taxon>Haemosporida</taxon>
        <taxon>Plasmodiidae</taxon>
        <taxon>Plasmodium</taxon>
        <taxon>Plasmodium (Plasmodium)</taxon>
    </lineage>
</organism>
<feature type="compositionally biased region" description="Gly residues" evidence="1">
    <location>
        <begin position="646"/>
        <end position="656"/>
    </location>
</feature>
<evidence type="ECO:0000256" key="2">
    <source>
        <dbReference type="SAM" id="Phobius"/>
    </source>
</evidence>
<feature type="compositionally biased region" description="Pro residues" evidence="1">
    <location>
        <begin position="657"/>
        <end position="668"/>
    </location>
</feature>
<dbReference type="Proteomes" id="UP000054561">
    <property type="component" value="Unassembled WGS sequence"/>
</dbReference>
<protein>
    <recommendedName>
        <fullName evidence="3">Schizont-infected cell agglutination C-terminal domain-containing protein</fullName>
    </recommendedName>
</protein>
<dbReference type="Pfam" id="PF12879">
    <property type="entry name" value="SICA_C"/>
    <property type="match status" value="1"/>
</dbReference>
<feature type="compositionally biased region" description="Low complexity" evidence="1">
    <location>
        <begin position="846"/>
        <end position="856"/>
    </location>
</feature>
<feature type="region of interest" description="Disordered" evidence="1">
    <location>
        <begin position="244"/>
        <end position="325"/>
    </location>
</feature>